<reference evidence="5 6" key="1">
    <citation type="submission" date="2016-10" db="EMBL/GenBank/DDBJ databases">
        <authorList>
            <person name="Varghese N."/>
            <person name="Submissions S."/>
        </authorList>
    </citation>
    <scope>NUCLEOTIDE SEQUENCE [LARGE SCALE GENOMIC DNA]</scope>
    <source>
        <strain evidence="5 6">FF3</strain>
    </source>
</reference>
<evidence type="ECO:0000313" key="6">
    <source>
        <dbReference type="Proteomes" id="UP000182932"/>
    </source>
</evidence>
<evidence type="ECO:0000259" key="4">
    <source>
        <dbReference type="PROSITE" id="PS50995"/>
    </source>
</evidence>
<dbReference type="PANTHER" id="PTHR42756:SF1">
    <property type="entry name" value="TRANSCRIPTIONAL REPRESSOR OF EMRAB OPERON"/>
    <property type="match status" value="1"/>
</dbReference>
<sequence length="158" mass="17729">MESFDLSTFLPYRLAILSERISRRLALEYGRSHGISVPEWRVLVHLARSKQASVREIHSYANLEKPRVSRTVAKLQAAGMVRKVTGKQDSRLVEISLTEKGQTVLGEILPAALEFEDRLVQALSAEEHAMCIEIAEKLHAVLDDDPLAPMRSQLDTPD</sequence>
<protein>
    <submittedName>
        <fullName evidence="5">DNA-binding transcriptional regulator, MarR family</fullName>
    </submittedName>
</protein>
<dbReference type="RefSeq" id="WP_244526437.1">
    <property type="nucleotide sequence ID" value="NZ_CATLQZ010000015.1"/>
</dbReference>
<dbReference type="Proteomes" id="UP000182932">
    <property type="component" value="Unassembled WGS sequence"/>
</dbReference>
<dbReference type="PROSITE" id="PS50995">
    <property type="entry name" value="HTH_MARR_2"/>
    <property type="match status" value="1"/>
</dbReference>
<dbReference type="PRINTS" id="PR00598">
    <property type="entry name" value="HTHMARR"/>
</dbReference>
<keyword evidence="3" id="KW-0804">Transcription</keyword>
<keyword evidence="1" id="KW-0805">Transcription regulation</keyword>
<dbReference type="EMBL" id="FNYY01000003">
    <property type="protein sequence ID" value="SEJ06516.1"/>
    <property type="molecule type" value="Genomic_DNA"/>
</dbReference>
<dbReference type="SMART" id="SM00347">
    <property type="entry name" value="HTH_MARR"/>
    <property type="match status" value="1"/>
</dbReference>
<dbReference type="GeneID" id="80817474"/>
<dbReference type="InterPro" id="IPR036390">
    <property type="entry name" value="WH_DNA-bd_sf"/>
</dbReference>
<keyword evidence="2 5" id="KW-0238">DNA-binding</keyword>
<accession>A0A975ZMJ4</accession>
<evidence type="ECO:0000256" key="1">
    <source>
        <dbReference type="ARBA" id="ARBA00023015"/>
    </source>
</evidence>
<dbReference type="GO" id="GO:0003677">
    <property type="term" value="F:DNA binding"/>
    <property type="evidence" value="ECO:0007669"/>
    <property type="project" value="UniProtKB-KW"/>
</dbReference>
<dbReference type="SUPFAM" id="SSF46785">
    <property type="entry name" value="Winged helix' DNA-binding domain"/>
    <property type="match status" value="1"/>
</dbReference>
<dbReference type="PANTHER" id="PTHR42756">
    <property type="entry name" value="TRANSCRIPTIONAL REGULATOR, MARR"/>
    <property type="match status" value="1"/>
</dbReference>
<gene>
    <name evidence="5" type="ORF">SAMN04487940_103114</name>
</gene>
<dbReference type="Pfam" id="PF12802">
    <property type="entry name" value="MarR_2"/>
    <property type="match status" value="1"/>
</dbReference>
<dbReference type="InterPro" id="IPR000835">
    <property type="entry name" value="HTH_MarR-typ"/>
</dbReference>
<evidence type="ECO:0000256" key="2">
    <source>
        <dbReference type="ARBA" id="ARBA00023125"/>
    </source>
</evidence>
<proteinExistence type="predicted"/>
<keyword evidence="6" id="KW-1185">Reference proteome</keyword>
<dbReference type="Gene3D" id="1.10.10.10">
    <property type="entry name" value="Winged helix-like DNA-binding domain superfamily/Winged helix DNA-binding domain"/>
    <property type="match status" value="1"/>
</dbReference>
<evidence type="ECO:0000313" key="5">
    <source>
        <dbReference type="EMBL" id="SEJ06516.1"/>
    </source>
</evidence>
<evidence type="ECO:0000256" key="3">
    <source>
        <dbReference type="ARBA" id="ARBA00023163"/>
    </source>
</evidence>
<dbReference type="GO" id="GO:0003700">
    <property type="term" value="F:DNA-binding transcription factor activity"/>
    <property type="evidence" value="ECO:0007669"/>
    <property type="project" value="InterPro"/>
</dbReference>
<dbReference type="InterPro" id="IPR036388">
    <property type="entry name" value="WH-like_DNA-bd_sf"/>
</dbReference>
<dbReference type="AlphaFoldDB" id="A0A975ZMJ4"/>
<feature type="domain" description="HTH marR-type" evidence="4">
    <location>
        <begin position="7"/>
        <end position="140"/>
    </location>
</feature>
<comment type="caution">
    <text evidence="5">The sequence shown here is derived from an EMBL/GenBank/DDBJ whole genome shotgun (WGS) entry which is preliminary data.</text>
</comment>
<organism evidence="5 6">
    <name type="scientific">Marinovum algicola</name>
    <dbReference type="NCBI Taxonomy" id="42444"/>
    <lineage>
        <taxon>Bacteria</taxon>
        <taxon>Pseudomonadati</taxon>
        <taxon>Pseudomonadota</taxon>
        <taxon>Alphaproteobacteria</taxon>
        <taxon>Rhodobacterales</taxon>
        <taxon>Roseobacteraceae</taxon>
        <taxon>Marinovum</taxon>
    </lineage>
</organism>
<name>A0A975ZMJ4_9RHOB</name>